<gene>
    <name evidence="1" type="ORF">TPC1_31293</name>
</gene>
<organism evidence="1">
    <name type="scientific">Trepomonas sp. PC1</name>
    <dbReference type="NCBI Taxonomy" id="1076344"/>
    <lineage>
        <taxon>Eukaryota</taxon>
        <taxon>Metamonada</taxon>
        <taxon>Diplomonadida</taxon>
        <taxon>Hexamitidae</taxon>
        <taxon>Hexamitinae</taxon>
        <taxon>Trepomonas</taxon>
    </lineage>
</organism>
<proteinExistence type="predicted"/>
<dbReference type="EMBL" id="GDID01007394">
    <property type="protein sequence ID" value="JAP89212.1"/>
    <property type="molecule type" value="Transcribed_RNA"/>
</dbReference>
<name>A0A146JX55_9EUKA</name>
<dbReference type="AlphaFoldDB" id="A0A146JX55"/>
<protein>
    <recommendedName>
        <fullName evidence="2">Leucine rich repeats-containing protein</fullName>
    </recommendedName>
</protein>
<evidence type="ECO:0008006" key="2">
    <source>
        <dbReference type="Google" id="ProtNLM"/>
    </source>
</evidence>
<evidence type="ECO:0000313" key="1">
    <source>
        <dbReference type="EMBL" id="JAP89212.1"/>
    </source>
</evidence>
<sequence length="383" mass="43902">NGCQAQLTEENVNMLQIENISVKSEISASNLSRMLQINGLKEICFQDKKIVICKGAEPIEMKPELIKLIKAEEVLVKSEISAQNLSALLTIKDLKKLSFEVKQVYKEFVFNGCQAQLSEENVKMLQIENITVKSSVSSQNLSALLQIKDLKNITFETKQTYKQLLITNHPADVVLQNLENLTVGDLIAECDFTEQFLNQILCINFKKLILRKEQSQKQIVVTKIDKDFVVEGFEKLHAKNVELRCQCGQAFYDQLLQFVDIEGITDPNNLNNQITVTKCPVRKIEIPNCVKNVTLQCPMDNNLMDSLLKHDLAAHPFYNGTSYVFGDKELEMPLEQLNKTERIVMHKINPKVFEKIPFAQVQHQIKIFIQETDIRHLNMNYLM</sequence>
<feature type="non-terminal residue" evidence="1">
    <location>
        <position position="383"/>
    </location>
</feature>
<feature type="non-terminal residue" evidence="1">
    <location>
        <position position="1"/>
    </location>
</feature>
<accession>A0A146JX55</accession>
<reference evidence="1" key="1">
    <citation type="submission" date="2015-07" db="EMBL/GenBank/DDBJ databases">
        <title>Adaptation to a free-living lifestyle via gene acquisitions in the diplomonad Trepomonas sp. PC1.</title>
        <authorList>
            <person name="Xu F."/>
            <person name="Jerlstrom-Hultqvist J."/>
            <person name="Kolisko M."/>
            <person name="Simpson A.G.B."/>
            <person name="Roger A.J."/>
            <person name="Svard S.G."/>
            <person name="Andersson J.O."/>
        </authorList>
    </citation>
    <scope>NUCLEOTIDE SEQUENCE</scope>
    <source>
        <strain evidence="1">PC1</strain>
    </source>
</reference>